<protein>
    <submittedName>
        <fullName evidence="1">Uncharacterized protein</fullName>
    </submittedName>
</protein>
<dbReference type="InterPro" id="IPR046167">
    <property type="entry name" value="DUF6169"/>
</dbReference>
<keyword evidence="2" id="KW-1185">Reference proteome</keyword>
<dbReference type="Pfam" id="PF19666">
    <property type="entry name" value="DUF6169"/>
    <property type="match status" value="1"/>
</dbReference>
<organism evidence="1 2">
    <name type="scientific">Arcicella aurantiaca</name>
    <dbReference type="NCBI Taxonomy" id="591202"/>
    <lineage>
        <taxon>Bacteria</taxon>
        <taxon>Pseudomonadati</taxon>
        <taxon>Bacteroidota</taxon>
        <taxon>Cytophagia</taxon>
        <taxon>Cytophagales</taxon>
        <taxon>Flectobacillaceae</taxon>
        <taxon>Arcicella</taxon>
    </lineage>
</organism>
<name>A0A316ETC1_9BACT</name>
<dbReference type="Proteomes" id="UP000245489">
    <property type="component" value="Unassembled WGS sequence"/>
</dbReference>
<dbReference type="RefSeq" id="WP_109743314.1">
    <property type="nucleotide sequence ID" value="NZ_QGGO01000012.1"/>
</dbReference>
<dbReference type="OrthoDB" id="955741at2"/>
<evidence type="ECO:0000313" key="1">
    <source>
        <dbReference type="EMBL" id="PWK26420.1"/>
    </source>
</evidence>
<sequence>MQQYEYDFIDDETFSYFFKTTFQVFYKIEFKPTGYIFGEEYIWSHYCYEFSIKLSANSPKNTPFDPLVSITIASIFVDFFKNKQNIIIYTCDTSDGKHLVRVRKFDRWFNQFNHEKFLKIDNSIVDSKQNTTYYNSLIIRQDNPYKDEIVEAFEDLIGGFEEDK</sequence>
<comment type="caution">
    <text evidence="1">The sequence shown here is derived from an EMBL/GenBank/DDBJ whole genome shotgun (WGS) entry which is preliminary data.</text>
</comment>
<gene>
    <name evidence="1" type="ORF">LV89_02591</name>
</gene>
<dbReference type="AlphaFoldDB" id="A0A316ETC1"/>
<reference evidence="1 2" key="1">
    <citation type="submission" date="2018-05" db="EMBL/GenBank/DDBJ databases">
        <title>Genomic Encyclopedia of Archaeal and Bacterial Type Strains, Phase II (KMG-II): from individual species to whole genera.</title>
        <authorList>
            <person name="Goeker M."/>
        </authorList>
    </citation>
    <scope>NUCLEOTIDE SEQUENCE [LARGE SCALE GENOMIC DNA]</scope>
    <source>
        <strain evidence="1 2">DSM 22214</strain>
    </source>
</reference>
<evidence type="ECO:0000313" key="2">
    <source>
        <dbReference type="Proteomes" id="UP000245489"/>
    </source>
</evidence>
<accession>A0A316ETC1</accession>
<proteinExistence type="predicted"/>
<dbReference type="EMBL" id="QGGO01000012">
    <property type="protein sequence ID" value="PWK26420.1"/>
    <property type="molecule type" value="Genomic_DNA"/>
</dbReference>